<feature type="compositionally biased region" description="Polar residues" evidence="1">
    <location>
        <begin position="190"/>
        <end position="200"/>
    </location>
</feature>
<dbReference type="RefSeq" id="WP_154076884.1">
    <property type="nucleotide sequence ID" value="NZ_CP045929.1"/>
</dbReference>
<feature type="transmembrane region" description="Helical" evidence="2">
    <location>
        <begin position="125"/>
        <end position="145"/>
    </location>
</feature>
<dbReference type="InterPro" id="IPR052196">
    <property type="entry name" value="Bact_Kbp"/>
</dbReference>
<keyword evidence="2" id="KW-0472">Membrane</keyword>
<feature type="compositionally biased region" description="Polar residues" evidence="1">
    <location>
        <begin position="429"/>
        <end position="439"/>
    </location>
</feature>
<evidence type="ECO:0000256" key="1">
    <source>
        <dbReference type="SAM" id="MobiDB-lite"/>
    </source>
</evidence>
<dbReference type="Gene3D" id="1.10.10.10">
    <property type="entry name" value="Winged helix-like DNA-binding domain superfamily/Winged helix DNA-binding domain"/>
    <property type="match status" value="1"/>
</dbReference>
<keyword evidence="5" id="KW-1185">Reference proteome</keyword>
<dbReference type="InterPro" id="IPR005158">
    <property type="entry name" value="BTAD"/>
</dbReference>
<evidence type="ECO:0000256" key="2">
    <source>
        <dbReference type="SAM" id="Phobius"/>
    </source>
</evidence>
<dbReference type="InterPro" id="IPR036779">
    <property type="entry name" value="LysM_dom_sf"/>
</dbReference>
<organism evidence="4 5">
    <name type="scientific">Allosaccharopolyspora coralli</name>
    <dbReference type="NCBI Taxonomy" id="2665642"/>
    <lineage>
        <taxon>Bacteria</taxon>
        <taxon>Bacillati</taxon>
        <taxon>Actinomycetota</taxon>
        <taxon>Actinomycetes</taxon>
        <taxon>Pseudonocardiales</taxon>
        <taxon>Pseudonocardiaceae</taxon>
        <taxon>Allosaccharopolyspora</taxon>
    </lineage>
</organism>
<dbReference type="AlphaFoldDB" id="A0A5Q3Q8Z6"/>
<dbReference type="PANTHER" id="PTHR34700">
    <property type="entry name" value="POTASSIUM BINDING PROTEIN KBP"/>
    <property type="match status" value="1"/>
</dbReference>
<accession>A0A5Q3Q8Z6</accession>
<sequence length="762" mass="82688">MTLHTGHTRQLVRRLAAATGICALLVATPALLSVFAGLVPPVMITWPPADTGPFAAPLTEQWRGWVYETYHALRLDLGLSGLVLLAVLGAGWSTWAAAVWWTVCDLAALARHGAHHFHQRTGPRGWVTALLTTLVLTSIAAPAHATPNNPTITRSIEPEHGDAQRTPERSDVAAPLGAGGHPDPPAPSTPDDQQPTYRVQPGDTLTSIAAIHLGHPDHWHTLVEHNPYIDDPNHLEPGQLLTLPESTGGAGPTYTVAVQPGDTLSTVAERELGDPEQWDELFTLNAGRTQPDGLTLAHPDILLPGWQLLVPDYTPPEPADEPPPTPQPTTPPANAARPAPVPDGSQPSQHDAAVADPGAEALAATTSAALAAVTAAAWHQHHRRRPARRADTAAECGYQGPVPAVHSISLAPRRAQPANTETPRETALDTVTATPTSEAGVTESEPDVEDHVIDEPCSPAQPTDETPIPDRWERETALSQQQEPEPAAPDLPAFSAWNEADEAVDDERRPLGLSILGRLRLIHRDGTSEPSELTSSLTRKQTKLLLFVALHPQGTTREAVRAALWSDTFGTRQFNVFYAAVSQVRKALRPHLDHSEPEAEAELVLSEGDRVRLNPDLVDVDYWHLLDTDHARRNTTDTEQLHACTTLVQCYHGELAAGLSDPWLEAPREAAHRTVLDALAALAAHYRDTDPERRLHTLEHARLLDPTNEAVYRDIMRTQATLQRHESINATLHLLTTTLADIGQRPHDSTHQLADALQRSPQ</sequence>
<protein>
    <submittedName>
        <fullName evidence="4">LysM peptidoglycan-binding domain-containing protein</fullName>
    </submittedName>
</protein>
<dbReference type="PROSITE" id="PS51782">
    <property type="entry name" value="LYSM"/>
    <property type="match status" value="1"/>
</dbReference>
<dbReference type="PANTHER" id="PTHR34700:SF4">
    <property type="entry name" value="PHAGE-LIKE ELEMENT PBSX PROTEIN XKDP"/>
    <property type="match status" value="1"/>
</dbReference>
<dbReference type="EMBL" id="CP045929">
    <property type="protein sequence ID" value="QGK70300.1"/>
    <property type="molecule type" value="Genomic_DNA"/>
</dbReference>
<dbReference type="InterPro" id="IPR036388">
    <property type="entry name" value="WH-like_DNA-bd_sf"/>
</dbReference>
<name>A0A5Q3Q8Z6_9PSEU</name>
<feature type="region of interest" description="Disordered" evidence="1">
    <location>
        <begin position="407"/>
        <end position="469"/>
    </location>
</feature>
<evidence type="ECO:0000313" key="4">
    <source>
        <dbReference type="EMBL" id="QGK70300.1"/>
    </source>
</evidence>
<proteinExistence type="predicted"/>
<dbReference type="KEGG" id="sace:GIY23_12885"/>
<dbReference type="CDD" id="cd00118">
    <property type="entry name" value="LysM"/>
    <property type="match status" value="2"/>
</dbReference>
<feature type="transmembrane region" description="Helical" evidence="2">
    <location>
        <begin position="15"/>
        <end position="39"/>
    </location>
</feature>
<dbReference type="SMART" id="SM01043">
    <property type="entry name" value="BTAD"/>
    <property type="match status" value="1"/>
</dbReference>
<feature type="transmembrane region" description="Helical" evidence="2">
    <location>
        <begin position="82"/>
        <end position="104"/>
    </location>
</feature>
<keyword evidence="2" id="KW-1133">Transmembrane helix</keyword>
<dbReference type="Gene3D" id="1.25.40.10">
    <property type="entry name" value="Tetratricopeptide repeat domain"/>
    <property type="match status" value="1"/>
</dbReference>
<dbReference type="SMART" id="SM00257">
    <property type="entry name" value="LysM"/>
    <property type="match status" value="2"/>
</dbReference>
<gene>
    <name evidence="4" type="ORF">GIY23_12885</name>
</gene>
<evidence type="ECO:0000313" key="5">
    <source>
        <dbReference type="Proteomes" id="UP000371041"/>
    </source>
</evidence>
<dbReference type="InterPro" id="IPR011990">
    <property type="entry name" value="TPR-like_helical_dom_sf"/>
</dbReference>
<feature type="region of interest" description="Disordered" evidence="1">
    <location>
        <begin position="145"/>
        <end position="200"/>
    </location>
</feature>
<dbReference type="InterPro" id="IPR018392">
    <property type="entry name" value="LysM"/>
</dbReference>
<dbReference type="SUPFAM" id="SSF54106">
    <property type="entry name" value="LysM domain"/>
    <property type="match status" value="1"/>
</dbReference>
<evidence type="ECO:0000259" key="3">
    <source>
        <dbReference type="PROSITE" id="PS51782"/>
    </source>
</evidence>
<keyword evidence="2" id="KW-0812">Transmembrane</keyword>
<feature type="compositionally biased region" description="Basic and acidic residues" evidence="1">
    <location>
        <begin position="156"/>
        <end position="171"/>
    </location>
</feature>
<dbReference type="Pfam" id="PF01476">
    <property type="entry name" value="LysM"/>
    <property type="match status" value="1"/>
</dbReference>
<feature type="domain" description="LysM" evidence="3">
    <location>
        <begin position="195"/>
        <end position="243"/>
    </location>
</feature>
<dbReference type="Gene3D" id="3.10.350.10">
    <property type="entry name" value="LysM domain"/>
    <property type="match status" value="2"/>
</dbReference>
<feature type="region of interest" description="Disordered" evidence="1">
    <location>
        <begin position="308"/>
        <end position="356"/>
    </location>
</feature>
<reference evidence="5" key="1">
    <citation type="submission" date="2019-11" db="EMBL/GenBank/DDBJ databases">
        <title>The complete genome sequence of Saccharopolyspora sp. E2A.</title>
        <authorList>
            <person name="Zhang G."/>
        </authorList>
    </citation>
    <scope>NUCLEOTIDE SEQUENCE [LARGE SCALE GENOMIC DNA]</scope>
    <source>
        <strain evidence="5">E2A</strain>
    </source>
</reference>
<dbReference type="Proteomes" id="UP000371041">
    <property type="component" value="Chromosome"/>
</dbReference>
<feature type="compositionally biased region" description="Pro residues" evidence="1">
    <location>
        <begin position="313"/>
        <end position="331"/>
    </location>
</feature>